<dbReference type="GO" id="GO:0005829">
    <property type="term" value="C:cytosol"/>
    <property type="evidence" value="ECO:0007669"/>
    <property type="project" value="TreeGrafter"/>
</dbReference>
<gene>
    <name evidence="7 10" type="primary">rsmA</name>
    <name evidence="7" type="synonym">ksgA</name>
    <name evidence="10" type="ORF">OV079_37610</name>
</gene>
<dbReference type="GO" id="GO:0003723">
    <property type="term" value="F:RNA binding"/>
    <property type="evidence" value="ECO:0007669"/>
    <property type="project" value="UniProtKB-UniRule"/>
</dbReference>
<name>A0A9X3F4A4_9BACT</name>
<comment type="subcellular location">
    <subcellularLocation>
        <location evidence="7">Cytoplasm</location>
    </subcellularLocation>
</comment>
<evidence type="ECO:0000256" key="8">
    <source>
        <dbReference type="PROSITE-ProRule" id="PRU01026"/>
    </source>
</evidence>
<organism evidence="10 11">
    <name type="scientific">Nannocystis pusilla</name>
    <dbReference type="NCBI Taxonomy" id="889268"/>
    <lineage>
        <taxon>Bacteria</taxon>
        <taxon>Pseudomonadati</taxon>
        <taxon>Myxococcota</taxon>
        <taxon>Polyangia</taxon>
        <taxon>Nannocystales</taxon>
        <taxon>Nannocystaceae</taxon>
        <taxon>Nannocystis</taxon>
    </lineage>
</organism>
<proteinExistence type="inferred from homology"/>
<dbReference type="PROSITE" id="PS01131">
    <property type="entry name" value="RRNA_A_DIMETH"/>
    <property type="match status" value="1"/>
</dbReference>
<dbReference type="RefSeq" id="WP_267774427.1">
    <property type="nucleotide sequence ID" value="NZ_JAPNKE010000002.1"/>
</dbReference>
<dbReference type="SUPFAM" id="SSF53335">
    <property type="entry name" value="S-adenosyl-L-methionine-dependent methyltransferases"/>
    <property type="match status" value="1"/>
</dbReference>
<dbReference type="Gene3D" id="3.40.50.150">
    <property type="entry name" value="Vaccinia Virus protein VP39"/>
    <property type="match status" value="1"/>
</dbReference>
<keyword evidence="2 7" id="KW-0698">rRNA processing</keyword>
<comment type="similarity">
    <text evidence="7">Belongs to the class I-like SAM-binding methyltransferase superfamily. rRNA adenine N(6)-methyltransferase family. RsmA subfamily.</text>
</comment>
<comment type="caution">
    <text evidence="7 8">Lacks conserved residue(s) required for the propagation of feature annotation.</text>
</comment>
<dbReference type="InterPro" id="IPR011530">
    <property type="entry name" value="rRNA_adenine_dimethylase"/>
</dbReference>
<feature type="binding site" evidence="7 8">
    <location>
        <position position="60"/>
    </location>
    <ligand>
        <name>S-adenosyl-L-methionine</name>
        <dbReference type="ChEBI" id="CHEBI:59789"/>
    </ligand>
</feature>
<comment type="function">
    <text evidence="7">Specifically dimethylates two adjacent adenosines (A1518 and A1519) in the loop of a conserved hairpin near the 3'-end of 16S rRNA in the 30S particle. May play a critical role in biogenesis of 30S subunits.</text>
</comment>
<dbReference type="EC" id="2.1.1.182" evidence="7"/>
<reference evidence="10" key="1">
    <citation type="submission" date="2022-11" db="EMBL/GenBank/DDBJ databases">
        <title>Minimal conservation of predation-associated metabolite biosynthetic gene clusters underscores biosynthetic potential of Myxococcota including descriptions for ten novel species: Archangium lansinium sp. nov., Myxococcus landrumus sp. nov., Nannocystis bai.</title>
        <authorList>
            <person name="Ahearne A."/>
            <person name="Stevens C."/>
            <person name="Phillips K."/>
        </authorList>
    </citation>
    <scope>NUCLEOTIDE SEQUENCE</scope>
    <source>
        <strain evidence="10">Na p29</strain>
    </source>
</reference>
<evidence type="ECO:0000256" key="2">
    <source>
        <dbReference type="ARBA" id="ARBA00022552"/>
    </source>
</evidence>
<dbReference type="InterPro" id="IPR001737">
    <property type="entry name" value="KsgA/Erm"/>
</dbReference>
<dbReference type="PANTHER" id="PTHR11727">
    <property type="entry name" value="DIMETHYLADENOSINE TRANSFERASE"/>
    <property type="match status" value="1"/>
</dbReference>
<dbReference type="InterPro" id="IPR029063">
    <property type="entry name" value="SAM-dependent_MTases_sf"/>
</dbReference>
<dbReference type="Proteomes" id="UP001150924">
    <property type="component" value="Unassembled WGS sequence"/>
</dbReference>
<feature type="binding site" evidence="7 8">
    <location>
        <position position="81"/>
    </location>
    <ligand>
        <name>S-adenosyl-L-methionine</name>
        <dbReference type="ChEBI" id="CHEBI:59789"/>
    </ligand>
</feature>
<keyword evidence="4 7" id="KW-0808">Transferase</keyword>
<dbReference type="HAMAP" id="MF_00607">
    <property type="entry name" value="16SrRNA_methyltr_A"/>
    <property type="match status" value="1"/>
</dbReference>
<keyword evidence="3 7" id="KW-0489">Methyltransferase</keyword>
<dbReference type="InterPro" id="IPR020596">
    <property type="entry name" value="rRNA_Ade_Mease_Trfase_CS"/>
</dbReference>
<accession>A0A9X3F4A4</accession>
<evidence type="ECO:0000256" key="4">
    <source>
        <dbReference type="ARBA" id="ARBA00022679"/>
    </source>
</evidence>
<keyword evidence="6 7" id="KW-0694">RNA-binding</keyword>
<comment type="catalytic activity">
    <reaction evidence="7">
        <text>adenosine(1518)/adenosine(1519) in 16S rRNA + 4 S-adenosyl-L-methionine = N(6)-dimethyladenosine(1518)/N(6)-dimethyladenosine(1519) in 16S rRNA + 4 S-adenosyl-L-homocysteine + 4 H(+)</text>
        <dbReference type="Rhea" id="RHEA:19609"/>
        <dbReference type="Rhea" id="RHEA-COMP:10232"/>
        <dbReference type="Rhea" id="RHEA-COMP:10233"/>
        <dbReference type="ChEBI" id="CHEBI:15378"/>
        <dbReference type="ChEBI" id="CHEBI:57856"/>
        <dbReference type="ChEBI" id="CHEBI:59789"/>
        <dbReference type="ChEBI" id="CHEBI:74411"/>
        <dbReference type="ChEBI" id="CHEBI:74493"/>
        <dbReference type="EC" id="2.1.1.182"/>
    </reaction>
</comment>
<protein>
    <recommendedName>
        <fullName evidence="7">Ribosomal RNA small subunit methyltransferase A</fullName>
        <ecNumber evidence="7">2.1.1.182</ecNumber>
    </recommendedName>
    <alternativeName>
        <fullName evidence="7">16S rRNA (adenine(1518)-N(6)/adenine(1519)-N(6))-dimethyltransferase</fullName>
    </alternativeName>
    <alternativeName>
        <fullName evidence="7">16S rRNA dimethyladenosine transferase</fullName>
    </alternativeName>
    <alternativeName>
        <fullName evidence="7">16S rRNA dimethylase</fullName>
    </alternativeName>
    <alternativeName>
        <fullName evidence="7">S-adenosylmethionine-6-N', N'-adenosyl(rRNA) dimethyltransferase</fullName>
    </alternativeName>
</protein>
<dbReference type="Gene3D" id="1.10.8.100">
    <property type="entry name" value="Ribosomal RNA adenine dimethylase-like, domain 2"/>
    <property type="match status" value="1"/>
</dbReference>
<dbReference type="GO" id="GO:0052908">
    <property type="term" value="F:16S rRNA (adenine(1518)-N(6)/adenine(1519)-N(6))-dimethyltransferase activity"/>
    <property type="evidence" value="ECO:0007669"/>
    <property type="project" value="UniProtKB-EC"/>
</dbReference>
<evidence type="ECO:0000256" key="6">
    <source>
        <dbReference type="ARBA" id="ARBA00022884"/>
    </source>
</evidence>
<dbReference type="Pfam" id="PF00398">
    <property type="entry name" value="RrnaAD"/>
    <property type="match status" value="1"/>
</dbReference>
<keyword evidence="11" id="KW-1185">Reference proteome</keyword>
<dbReference type="SMART" id="SM00650">
    <property type="entry name" value="rADc"/>
    <property type="match status" value="1"/>
</dbReference>
<evidence type="ECO:0000256" key="5">
    <source>
        <dbReference type="ARBA" id="ARBA00022691"/>
    </source>
</evidence>
<evidence type="ECO:0000256" key="1">
    <source>
        <dbReference type="ARBA" id="ARBA00022490"/>
    </source>
</evidence>
<dbReference type="AlphaFoldDB" id="A0A9X3F4A4"/>
<evidence type="ECO:0000313" key="10">
    <source>
        <dbReference type="EMBL" id="MCY1011181.1"/>
    </source>
</evidence>
<sequence>MSAGTGRGAGMTIDSPGALLRRYGLHARHSGAEFLIAPEVHAAIAVASGARPGRRVIEIGAGLGTLTDRLLGTGAEVWAIERDRDLCAVLRAELGERPNFTLHEADAVRFDYAAAIAGQAEPVAIVGNLPYQLTGPLLFALLEQAPTGGPWVVMVQKEVADRLCARPGEDDYGGVTAVLSRVRTIARVRNVPRGCFLPAPRVDSAVIRLDARPEPLGAVADEAGLRHLVRTAFQQRRKVLVNSLAALGSRAEAQAWCAAAGIDPGVRPETLGPEQFAALQRARGGRCRSCLRSSRSAADCRPRSCARRWSRCGAARSSCGSARAGRRRISPA</sequence>
<evidence type="ECO:0000256" key="7">
    <source>
        <dbReference type="HAMAP-Rule" id="MF_00607"/>
    </source>
</evidence>
<dbReference type="EMBL" id="JAPNKE010000002">
    <property type="protein sequence ID" value="MCY1011181.1"/>
    <property type="molecule type" value="Genomic_DNA"/>
</dbReference>
<dbReference type="PANTHER" id="PTHR11727:SF7">
    <property type="entry name" value="DIMETHYLADENOSINE TRANSFERASE-RELATED"/>
    <property type="match status" value="1"/>
</dbReference>
<keyword evidence="5 7" id="KW-0949">S-adenosyl-L-methionine</keyword>
<evidence type="ECO:0000313" key="11">
    <source>
        <dbReference type="Proteomes" id="UP001150924"/>
    </source>
</evidence>
<evidence type="ECO:0000259" key="9">
    <source>
        <dbReference type="SMART" id="SM00650"/>
    </source>
</evidence>
<comment type="caution">
    <text evidence="10">The sequence shown here is derived from an EMBL/GenBank/DDBJ whole genome shotgun (WGS) entry which is preliminary data.</text>
</comment>
<feature type="domain" description="Ribosomal RNA adenine methylase transferase N-terminal" evidence="9">
    <location>
        <begin position="40"/>
        <end position="213"/>
    </location>
</feature>
<evidence type="ECO:0000256" key="3">
    <source>
        <dbReference type="ARBA" id="ARBA00022603"/>
    </source>
</evidence>
<dbReference type="InterPro" id="IPR023165">
    <property type="entry name" value="rRNA_Ade_diMease-like_C"/>
</dbReference>
<feature type="binding site" evidence="7 8">
    <location>
        <position position="128"/>
    </location>
    <ligand>
        <name>S-adenosyl-L-methionine</name>
        <dbReference type="ChEBI" id="CHEBI:59789"/>
    </ligand>
</feature>
<feature type="binding site" evidence="7 8">
    <location>
        <position position="35"/>
    </location>
    <ligand>
        <name>S-adenosyl-L-methionine</name>
        <dbReference type="ChEBI" id="CHEBI:59789"/>
    </ligand>
</feature>
<feature type="binding site" evidence="7 8">
    <location>
        <position position="106"/>
    </location>
    <ligand>
        <name>S-adenosyl-L-methionine</name>
        <dbReference type="ChEBI" id="CHEBI:59789"/>
    </ligand>
</feature>
<dbReference type="InterPro" id="IPR020598">
    <property type="entry name" value="rRNA_Ade_methylase_Trfase_N"/>
</dbReference>
<dbReference type="CDD" id="cd02440">
    <property type="entry name" value="AdoMet_MTases"/>
    <property type="match status" value="1"/>
</dbReference>
<dbReference type="NCBIfam" id="TIGR00755">
    <property type="entry name" value="ksgA"/>
    <property type="match status" value="1"/>
</dbReference>
<keyword evidence="1 7" id="KW-0963">Cytoplasm</keyword>
<dbReference type="PROSITE" id="PS51689">
    <property type="entry name" value="SAM_RNA_A_N6_MT"/>
    <property type="match status" value="1"/>
</dbReference>